<protein>
    <submittedName>
        <fullName evidence="1">Uncharacterized protein</fullName>
    </submittedName>
</protein>
<organism evidence="1 2">
    <name type="scientific">Glossina morsitans morsitans</name>
    <name type="common">Savannah tsetse fly</name>
    <dbReference type="NCBI Taxonomy" id="37546"/>
    <lineage>
        <taxon>Eukaryota</taxon>
        <taxon>Metazoa</taxon>
        <taxon>Ecdysozoa</taxon>
        <taxon>Arthropoda</taxon>
        <taxon>Hexapoda</taxon>
        <taxon>Insecta</taxon>
        <taxon>Pterygota</taxon>
        <taxon>Neoptera</taxon>
        <taxon>Endopterygota</taxon>
        <taxon>Diptera</taxon>
        <taxon>Brachycera</taxon>
        <taxon>Muscomorpha</taxon>
        <taxon>Hippoboscoidea</taxon>
        <taxon>Glossinidae</taxon>
        <taxon>Glossina</taxon>
    </lineage>
</organism>
<dbReference type="EnsemblMetazoa" id="GMOY003737-RA">
    <property type="protein sequence ID" value="GMOY003737-PA"/>
    <property type="gene ID" value="GMOY003737"/>
</dbReference>
<dbReference type="EMBL" id="CCAG010021751">
    <property type="status" value="NOT_ANNOTATED_CDS"/>
    <property type="molecule type" value="Genomic_DNA"/>
</dbReference>
<sequence>MCRGGNVVTTTKTARRWHRGVCVRRQCLRPRAALTAGEHAIVKTLTKAKKQNVELAKSQFALDATKLPIIGTKR</sequence>
<dbReference type="Proteomes" id="UP000092444">
    <property type="component" value="Unassembled WGS sequence"/>
</dbReference>
<proteinExistence type="predicted"/>
<keyword evidence="2" id="KW-1185">Reference proteome</keyword>
<reference evidence="1" key="1">
    <citation type="submission" date="2020-05" db="UniProtKB">
        <authorList>
            <consortium name="EnsemblMetazoa"/>
        </authorList>
    </citation>
    <scope>IDENTIFICATION</scope>
    <source>
        <strain evidence="1">Yale</strain>
    </source>
</reference>
<evidence type="ECO:0000313" key="2">
    <source>
        <dbReference type="Proteomes" id="UP000092444"/>
    </source>
</evidence>
<name>A0A1B0FIU0_GLOMM</name>
<dbReference type="VEuPathDB" id="VectorBase:GMOY003737"/>
<accession>A0A1B0FIU0</accession>
<evidence type="ECO:0000313" key="1">
    <source>
        <dbReference type="EnsemblMetazoa" id="GMOY003737-PA"/>
    </source>
</evidence>
<dbReference type="AlphaFoldDB" id="A0A1B0FIU0"/>